<feature type="domain" description="VOC" evidence="1">
    <location>
        <begin position="16"/>
        <end position="124"/>
    </location>
</feature>
<organism evidence="2 3">
    <name type="scientific">Microbacterium insulae</name>
    <dbReference type="NCBI Taxonomy" id="483014"/>
    <lineage>
        <taxon>Bacteria</taxon>
        <taxon>Bacillati</taxon>
        <taxon>Actinomycetota</taxon>
        <taxon>Actinomycetes</taxon>
        <taxon>Micrococcales</taxon>
        <taxon>Microbacteriaceae</taxon>
        <taxon>Microbacterium</taxon>
    </lineage>
</organism>
<dbReference type="Proteomes" id="UP001597055">
    <property type="component" value="Unassembled WGS sequence"/>
</dbReference>
<dbReference type="CDD" id="cd07247">
    <property type="entry name" value="SgaA_N_like"/>
    <property type="match status" value="1"/>
</dbReference>
<dbReference type="InterPro" id="IPR037523">
    <property type="entry name" value="VOC_core"/>
</dbReference>
<protein>
    <submittedName>
        <fullName evidence="2">VOC family protein</fullName>
    </submittedName>
</protein>
<accession>A0ABW3AE70</accession>
<evidence type="ECO:0000313" key="3">
    <source>
        <dbReference type="Proteomes" id="UP001597055"/>
    </source>
</evidence>
<name>A0ABW3AE70_9MICO</name>
<proteinExistence type="predicted"/>
<sequence length="272" mass="29247">MESPHITDQRAYPPGAPSWIDLATTDPHATCDFYAGLFEWSWEEVGDGSYWVARLDGHDVAAARREPDDDGWMSYVATDDVDALAASVEDAGGTVIDRPADVGAAGRGATLADPDGARFRGWRAGNRLGAQLVNMPGAWNFSILHTPDRARSMDFYGGVFGWRVDAALGAGMIRLPGYGDHLESTIDPGIRERQAFAPEGFEDVVAGLSDIPAGPARWVMMFTVADRDEAVERAVGLGATVVSTQDSEWTQEAELLDVRGSAFVVSALVKTE</sequence>
<gene>
    <name evidence="2" type="ORF">ACFQ0P_00995</name>
</gene>
<evidence type="ECO:0000313" key="2">
    <source>
        <dbReference type="EMBL" id="MFD0788956.1"/>
    </source>
</evidence>
<dbReference type="InterPro" id="IPR052164">
    <property type="entry name" value="Anthracycline_SecMetBiosynth"/>
</dbReference>
<dbReference type="InterPro" id="IPR029068">
    <property type="entry name" value="Glyas_Bleomycin-R_OHBP_Dase"/>
</dbReference>
<dbReference type="SUPFAM" id="SSF54593">
    <property type="entry name" value="Glyoxalase/Bleomycin resistance protein/Dihydroxybiphenyl dioxygenase"/>
    <property type="match status" value="1"/>
</dbReference>
<dbReference type="Gene3D" id="3.10.180.10">
    <property type="entry name" value="2,3-Dihydroxybiphenyl 1,2-Dioxygenase, domain 1"/>
    <property type="match status" value="2"/>
</dbReference>
<dbReference type="PANTHER" id="PTHR33993">
    <property type="entry name" value="GLYOXALASE-RELATED"/>
    <property type="match status" value="1"/>
</dbReference>
<dbReference type="RefSeq" id="WP_204979877.1">
    <property type="nucleotide sequence ID" value="NZ_JBHTII010000001.1"/>
</dbReference>
<dbReference type="InterPro" id="IPR041581">
    <property type="entry name" value="Glyoxalase_6"/>
</dbReference>
<dbReference type="PANTHER" id="PTHR33993:SF14">
    <property type="entry name" value="GB|AAF24581.1"/>
    <property type="match status" value="1"/>
</dbReference>
<evidence type="ECO:0000259" key="1">
    <source>
        <dbReference type="PROSITE" id="PS51819"/>
    </source>
</evidence>
<reference evidence="3" key="1">
    <citation type="journal article" date="2019" name="Int. J. Syst. Evol. Microbiol.">
        <title>The Global Catalogue of Microorganisms (GCM) 10K type strain sequencing project: providing services to taxonomists for standard genome sequencing and annotation.</title>
        <authorList>
            <consortium name="The Broad Institute Genomics Platform"/>
            <consortium name="The Broad Institute Genome Sequencing Center for Infectious Disease"/>
            <person name="Wu L."/>
            <person name="Ma J."/>
        </authorList>
    </citation>
    <scope>NUCLEOTIDE SEQUENCE [LARGE SCALE GENOMIC DNA]</scope>
    <source>
        <strain evidence="3">CCUG 54523</strain>
    </source>
</reference>
<dbReference type="PROSITE" id="PS51819">
    <property type="entry name" value="VOC"/>
    <property type="match status" value="2"/>
</dbReference>
<comment type="caution">
    <text evidence="2">The sequence shown here is derived from an EMBL/GenBank/DDBJ whole genome shotgun (WGS) entry which is preliminary data.</text>
</comment>
<dbReference type="Pfam" id="PF18029">
    <property type="entry name" value="Glyoxalase_6"/>
    <property type="match status" value="2"/>
</dbReference>
<dbReference type="EMBL" id="JBHTII010000001">
    <property type="protein sequence ID" value="MFD0788956.1"/>
    <property type="molecule type" value="Genomic_DNA"/>
</dbReference>
<keyword evidence="3" id="KW-1185">Reference proteome</keyword>
<feature type="domain" description="VOC" evidence="1">
    <location>
        <begin position="138"/>
        <end position="268"/>
    </location>
</feature>